<accession>A0ABT4VXU6</accession>
<dbReference type="Gene3D" id="3.40.50.2000">
    <property type="entry name" value="Glycogen Phosphorylase B"/>
    <property type="match status" value="2"/>
</dbReference>
<proteinExistence type="predicted"/>
<keyword evidence="2" id="KW-1185">Reference proteome</keyword>
<evidence type="ECO:0000313" key="2">
    <source>
        <dbReference type="Proteomes" id="UP001528040"/>
    </source>
</evidence>
<gene>
    <name evidence="1" type="ORF">O2N63_03150</name>
</gene>
<evidence type="ECO:0000313" key="1">
    <source>
        <dbReference type="EMBL" id="MDA5093075.1"/>
    </source>
</evidence>
<name>A0ABT4VXU6_9RHOB</name>
<dbReference type="EMBL" id="JAQIIO010000001">
    <property type="protein sequence ID" value="MDA5093075.1"/>
    <property type="molecule type" value="Genomic_DNA"/>
</dbReference>
<dbReference type="SUPFAM" id="SSF53756">
    <property type="entry name" value="UDP-Glycosyltransferase/glycogen phosphorylase"/>
    <property type="match status" value="1"/>
</dbReference>
<comment type="caution">
    <text evidence="1">The sequence shown here is derived from an EMBL/GenBank/DDBJ whole genome shotgun (WGS) entry which is preliminary data.</text>
</comment>
<organism evidence="1 2">
    <name type="scientific">Aliiroseovarius salicola</name>
    <dbReference type="NCBI Taxonomy" id="3009082"/>
    <lineage>
        <taxon>Bacteria</taxon>
        <taxon>Pseudomonadati</taxon>
        <taxon>Pseudomonadota</taxon>
        <taxon>Alphaproteobacteria</taxon>
        <taxon>Rhodobacterales</taxon>
        <taxon>Paracoccaceae</taxon>
        <taxon>Aliiroseovarius</taxon>
    </lineage>
</organism>
<dbReference type="Pfam" id="PF13692">
    <property type="entry name" value="Glyco_trans_1_4"/>
    <property type="match status" value="1"/>
</dbReference>
<protein>
    <submittedName>
        <fullName evidence="1">Glycosyltransferase family 4 protein</fullName>
    </submittedName>
</protein>
<dbReference type="RefSeq" id="WP_271052674.1">
    <property type="nucleotide sequence ID" value="NZ_JAQIIO010000001.1"/>
</dbReference>
<dbReference type="CDD" id="cd03801">
    <property type="entry name" value="GT4_PimA-like"/>
    <property type="match status" value="1"/>
</dbReference>
<dbReference type="Proteomes" id="UP001528040">
    <property type="component" value="Unassembled WGS sequence"/>
</dbReference>
<reference evidence="1 2" key="1">
    <citation type="submission" date="2023-01" db="EMBL/GenBank/DDBJ databases">
        <authorList>
            <person name="Yoon J.-W."/>
        </authorList>
    </citation>
    <scope>NUCLEOTIDE SEQUENCE [LARGE SCALE GENOMIC DNA]</scope>
    <source>
        <strain evidence="1 2">KMU-50</strain>
    </source>
</reference>
<sequence>MSRRKRIWFIGQCPPPMHGQSIYNERMASGLSQIGALIRLPLGGSTFGKIWRAILNPLLLLVGLRNGDIVYSSLPGQNGIWFFLPTALALRLRRIRFYTHHHSYRAIALGPLPALKLLGSLSDGYATHILLSEKMRDQYQALYRVNSRERFLCLPNAALFSHPTAAVPPRREGAPVAGHLSVITADKGAPYLLELWKDYIAQGGRGKLVLAGPIPDAELRHEVEVAVDRSDGRIRWLGPISGTKKQSFFEEIDLLILPTKLVDEADPLVLLEAYSAGAAVFAPDRGCIRSRLISDQWLMTMDLSSDLPSLHERMKDVVNARNHLPDQMHSHAQRLQNAAEDDAVSFLSEFDVTADEARAILRNMRS</sequence>